<sequence length="38" mass="4427">MFKMLSLRNIYQRLFGPYAGYCPFNSAILLAKSYSFKS</sequence>
<evidence type="ECO:0000313" key="2">
    <source>
        <dbReference type="Proteomes" id="UP000014974"/>
    </source>
</evidence>
<accession>S7WH67</accession>
<dbReference type="EMBL" id="ATNM01000156">
    <property type="protein sequence ID" value="EPR66094.1"/>
    <property type="molecule type" value="Genomic_DNA"/>
</dbReference>
<proteinExistence type="predicted"/>
<gene>
    <name evidence="1" type="ORF">ADICYQ_4792</name>
</gene>
<name>S7WH67_9BACT</name>
<comment type="caution">
    <text evidence="1">The sequence shown here is derived from an EMBL/GenBank/DDBJ whole genome shotgun (WGS) entry which is preliminary data.</text>
</comment>
<organism evidence="1 2">
    <name type="scientific">Cyclobacterium qasimii M12-11B</name>
    <dbReference type="NCBI Taxonomy" id="641524"/>
    <lineage>
        <taxon>Bacteria</taxon>
        <taxon>Pseudomonadati</taxon>
        <taxon>Bacteroidota</taxon>
        <taxon>Cytophagia</taxon>
        <taxon>Cytophagales</taxon>
        <taxon>Cyclobacteriaceae</taxon>
        <taxon>Cyclobacterium</taxon>
    </lineage>
</organism>
<dbReference type="AlphaFoldDB" id="S7WH67"/>
<dbReference type="Proteomes" id="UP000014974">
    <property type="component" value="Unassembled WGS sequence"/>
</dbReference>
<reference evidence="1 2" key="1">
    <citation type="journal article" date="2013" name="Genome Announc.">
        <title>Draft Genome Sequence of Cyclobacterium qasimii Strain M12-11BT, Isolated from Arctic Marine Sediment.</title>
        <authorList>
            <person name="Shivaji S."/>
            <person name="Ara S."/>
            <person name="Singh A."/>
            <person name="Kumar Pinnaka A."/>
        </authorList>
    </citation>
    <scope>NUCLEOTIDE SEQUENCE [LARGE SCALE GENOMIC DNA]</scope>
    <source>
        <strain evidence="1 2">M12-11B</strain>
    </source>
</reference>
<evidence type="ECO:0000313" key="1">
    <source>
        <dbReference type="EMBL" id="EPR66094.1"/>
    </source>
</evidence>
<protein>
    <submittedName>
        <fullName evidence="1">Uncharacterized protein</fullName>
    </submittedName>
</protein>